<name>A0A8D8C3P7_CULPI</name>
<dbReference type="EMBL" id="HBUE01104218">
    <property type="protein sequence ID" value="CAG6486481.1"/>
    <property type="molecule type" value="Transcribed_RNA"/>
</dbReference>
<dbReference type="EMBL" id="HBUE01104214">
    <property type="protein sequence ID" value="CAG6486480.1"/>
    <property type="molecule type" value="Transcribed_RNA"/>
</dbReference>
<keyword evidence="1" id="KW-0479">Metal-binding</keyword>
<dbReference type="InterPro" id="IPR007588">
    <property type="entry name" value="Znf_FLYWCH"/>
</dbReference>
<feature type="domain" description="FLYWCH-type" evidence="4">
    <location>
        <begin position="14"/>
        <end position="73"/>
    </location>
</feature>
<keyword evidence="3" id="KW-0862">Zinc</keyword>
<evidence type="ECO:0000313" key="5">
    <source>
        <dbReference type="EMBL" id="CAG6486481.1"/>
    </source>
</evidence>
<evidence type="ECO:0000259" key="4">
    <source>
        <dbReference type="Pfam" id="PF04500"/>
    </source>
</evidence>
<dbReference type="GO" id="GO:0008270">
    <property type="term" value="F:zinc ion binding"/>
    <property type="evidence" value="ECO:0007669"/>
    <property type="project" value="UniProtKB-KW"/>
</dbReference>
<reference evidence="5" key="1">
    <citation type="submission" date="2021-05" db="EMBL/GenBank/DDBJ databases">
        <authorList>
            <person name="Alioto T."/>
            <person name="Alioto T."/>
            <person name="Gomez Garrido J."/>
        </authorList>
    </citation>
    <scope>NUCLEOTIDE SEQUENCE</scope>
</reference>
<dbReference type="Gene3D" id="2.20.25.240">
    <property type="match status" value="1"/>
</dbReference>
<keyword evidence="2" id="KW-0863">Zinc-finger</keyword>
<evidence type="ECO:0000256" key="2">
    <source>
        <dbReference type="ARBA" id="ARBA00022771"/>
    </source>
</evidence>
<dbReference type="Pfam" id="PF04500">
    <property type="entry name" value="FLYWCH"/>
    <property type="match status" value="1"/>
</dbReference>
<accession>A0A8D8C3P7</accession>
<sequence length="113" mass="12996">MVPKKWYTVEIQMVENLRGNFSLLFQGYKYVKAVDTSNGTSYWRCPKRTLGCRARVAMRGHNQLKIGLDYHNHPPICSGVKQLVPLPVIQNFSEVQHNPVKIEDIVKLEPCDL</sequence>
<evidence type="ECO:0000256" key="3">
    <source>
        <dbReference type="ARBA" id="ARBA00022833"/>
    </source>
</evidence>
<organism evidence="5">
    <name type="scientific">Culex pipiens</name>
    <name type="common">House mosquito</name>
    <dbReference type="NCBI Taxonomy" id="7175"/>
    <lineage>
        <taxon>Eukaryota</taxon>
        <taxon>Metazoa</taxon>
        <taxon>Ecdysozoa</taxon>
        <taxon>Arthropoda</taxon>
        <taxon>Hexapoda</taxon>
        <taxon>Insecta</taxon>
        <taxon>Pterygota</taxon>
        <taxon>Neoptera</taxon>
        <taxon>Endopterygota</taxon>
        <taxon>Diptera</taxon>
        <taxon>Nematocera</taxon>
        <taxon>Culicoidea</taxon>
        <taxon>Culicidae</taxon>
        <taxon>Culicinae</taxon>
        <taxon>Culicini</taxon>
        <taxon>Culex</taxon>
        <taxon>Culex</taxon>
    </lineage>
</organism>
<protein>
    <submittedName>
        <fullName evidence="5">(northern house mosquito) hypothetical protein</fullName>
    </submittedName>
</protein>
<evidence type="ECO:0000256" key="1">
    <source>
        <dbReference type="ARBA" id="ARBA00022723"/>
    </source>
</evidence>
<proteinExistence type="predicted"/>
<dbReference type="AlphaFoldDB" id="A0A8D8C3P7"/>